<dbReference type="EMBL" id="BMKQ01000001">
    <property type="protein sequence ID" value="GGF40572.1"/>
    <property type="molecule type" value="Genomic_DNA"/>
</dbReference>
<evidence type="ECO:0000313" key="2">
    <source>
        <dbReference type="EMBL" id="GGF40572.1"/>
    </source>
</evidence>
<dbReference type="RefSeq" id="WP_188779030.1">
    <property type="nucleotide sequence ID" value="NZ_BMKQ01000001.1"/>
</dbReference>
<protein>
    <recommendedName>
        <fullName evidence="4">PH domain-containing protein</fullName>
    </recommendedName>
</protein>
<keyword evidence="3" id="KW-1185">Reference proteome</keyword>
<keyword evidence="1" id="KW-0812">Transmembrane</keyword>
<keyword evidence="1" id="KW-1133">Transmembrane helix</keyword>
<gene>
    <name evidence="2" type="ORF">GCM10011519_12800</name>
</gene>
<comment type="caution">
    <text evidence="2">The sequence shown here is derived from an EMBL/GenBank/DDBJ whole genome shotgun (WGS) entry which is preliminary data.</text>
</comment>
<accession>A0A917BIC8</accession>
<dbReference type="AlphaFoldDB" id="A0A917BIC8"/>
<name>A0A917BIC8_9ACTN</name>
<organism evidence="2 3">
    <name type="scientific">Marmoricola endophyticus</name>
    <dbReference type="NCBI Taxonomy" id="2040280"/>
    <lineage>
        <taxon>Bacteria</taxon>
        <taxon>Bacillati</taxon>
        <taxon>Actinomycetota</taxon>
        <taxon>Actinomycetes</taxon>
        <taxon>Propionibacteriales</taxon>
        <taxon>Nocardioidaceae</taxon>
        <taxon>Marmoricola</taxon>
    </lineage>
</organism>
<sequence>MPTPDDRRSVVGDVDFPPTSGTVTGWFGLLLVAVGVYVVVVETSGLATVRGVLVLLVVAVLVHAYLLRPRVSIAADALVLVNPLSTVHVPLQRVRYVTVRSVTKVSTEERAYTGVGVGRTMRQMVRPSAEGVVPTPGAWGGRFLGGNGIGVPGGSSTPKSTETADLLEDTVARAVLQVRDARAGQEAPAVRREWALLDVVPAAVLVVALVVTLAL</sequence>
<evidence type="ECO:0000256" key="1">
    <source>
        <dbReference type="SAM" id="Phobius"/>
    </source>
</evidence>
<feature type="transmembrane region" description="Helical" evidence="1">
    <location>
        <begin position="47"/>
        <end position="67"/>
    </location>
</feature>
<evidence type="ECO:0008006" key="4">
    <source>
        <dbReference type="Google" id="ProtNLM"/>
    </source>
</evidence>
<reference evidence="2" key="2">
    <citation type="submission" date="2020-09" db="EMBL/GenBank/DDBJ databases">
        <authorList>
            <person name="Sun Q."/>
            <person name="Zhou Y."/>
        </authorList>
    </citation>
    <scope>NUCLEOTIDE SEQUENCE</scope>
    <source>
        <strain evidence="2">CGMCC 1.16067</strain>
    </source>
</reference>
<dbReference type="Proteomes" id="UP000649179">
    <property type="component" value="Unassembled WGS sequence"/>
</dbReference>
<keyword evidence="1" id="KW-0472">Membrane</keyword>
<reference evidence="2" key="1">
    <citation type="journal article" date="2014" name="Int. J. Syst. Evol. Microbiol.">
        <title>Complete genome sequence of Corynebacterium casei LMG S-19264T (=DSM 44701T), isolated from a smear-ripened cheese.</title>
        <authorList>
            <consortium name="US DOE Joint Genome Institute (JGI-PGF)"/>
            <person name="Walter F."/>
            <person name="Albersmeier A."/>
            <person name="Kalinowski J."/>
            <person name="Ruckert C."/>
        </authorList>
    </citation>
    <scope>NUCLEOTIDE SEQUENCE</scope>
    <source>
        <strain evidence="2">CGMCC 1.16067</strain>
    </source>
</reference>
<evidence type="ECO:0000313" key="3">
    <source>
        <dbReference type="Proteomes" id="UP000649179"/>
    </source>
</evidence>
<proteinExistence type="predicted"/>
<feature type="transmembrane region" description="Helical" evidence="1">
    <location>
        <begin position="20"/>
        <end position="40"/>
    </location>
</feature>